<dbReference type="OrthoDB" id="6759120at2"/>
<dbReference type="PANTHER" id="PTHR34596:SF2">
    <property type="entry name" value="CHITOPORIN"/>
    <property type="match status" value="1"/>
</dbReference>
<evidence type="ECO:0000313" key="5">
    <source>
        <dbReference type="Proteomes" id="UP000235616"/>
    </source>
</evidence>
<evidence type="ECO:0000256" key="2">
    <source>
        <dbReference type="ARBA" id="ARBA00022448"/>
    </source>
</evidence>
<keyword evidence="3" id="KW-0732">Signal</keyword>
<dbReference type="GO" id="GO:0015288">
    <property type="term" value="F:porin activity"/>
    <property type="evidence" value="ECO:0007669"/>
    <property type="project" value="TreeGrafter"/>
</dbReference>
<dbReference type="Gene3D" id="2.40.160.10">
    <property type="entry name" value="Porin"/>
    <property type="match status" value="1"/>
</dbReference>
<dbReference type="InterPro" id="IPR005318">
    <property type="entry name" value="OM_porin_bac"/>
</dbReference>
<dbReference type="InterPro" id="IPR023614">
    <property type="entry name" value="Porin_dom_sf"/>
</dbReference>
<sequence length="519" mass="56313">MMKATHIFARASSHIHATGAIVPLVARSWSRPHSIDRIVGPRSRAIAFTCGLHAIAGVSAGAAWADEPARAPAAAVPAPQIAQEAKTPNALVGTESALTQTSVAPRSSQAASAGFVADSRLSFEWRNYSDYLHASGISRHAWVEGLQARFESGFTRGPVGFGIDAALFGALKLDGGRGARNMVYSGRHGDGEHRLAWAYPGLYGLKARISESVLQYGLQQVSNPFLDPHDNRALPPTFLGASLLSREIDGLALQAGSFSKADPRGQTNLVDLRTTYGRVSFKRVSYVGATWDYSPDGSVSLYADQADDVWRQYYASLQHGIGSVHSLRLTGFANLYATRDTGASRQGPIHNDAYSASLSVQHGPHGILVAYQKILGDEFFDYIDETAGVYLVNSMDVDYNAPHEQSLQLRYTFDGKQAGVPGLTAMVWAQQGWGADTSVAAQRYAQNGAPYGSLYERNGEPIHGRHHEFGFIPTYVVQSGRLRHTKFTLIAQWHIGSAFYADSTNQVYRLVVTLPTPIF</sequence>
<organism evidence="4 5">
    <name type="scientific">Trinickia dabaoshanensis</name>
    <dbReference type="NCBI Taxonomy" id="564714"/>
    <lineage>
        <taxon>Bacteria</taxon>
        <taxon>Pseudomonadati</taxon>
        <taxon>Pseudomonadota</taxon>
        <taxon>Betaproteobacteria</taxon>
        <taxon>Burkholderiales</taxon>
        <taxon>Burkholderiaceae</taxon>
        <taxon>Trinickia</taxon>
    </lineage>
</organism>
<protein>
    <submittedName>
        <fullName evidence="4">Outer membrane porin, OprD family</fullName>
    </submittedName>
</protein>
<evidence type="ECO:0000313" key="4">
    <source>
        <dbReference type="EMBL" id="PMS19834.1"/>
    </source>
</evidence>
<dbReference type="Proteomes" id="UP000235616">
    <property type="component" value="Unassembled WGS sequence"/>
</dbReference>
<evidence type="ECO:0000256" key="1">
    <source>
        <dbReference type="ARBA" id="ARBA00009075"/>
    </source>
</evidence>
<evidence type="ECO:0000256" key="3">
    <source>
        <dbReference type="ARBA" id="ARBA00022729"/>
    </source>
</evidence>
<comment type="caution">
    <text evidence="4">The sequence shown here is derived from an EMBL/GenBank/DDBJ whole genome shotgun (WGS) entry which is preliminary data.</text>
</comment>
<comment type="similarity">
    <text evidence="1">Belongs to the outer membrane porin (Opr) (TC 1.B.25) family.</text>
</comment>
<reference evidence="4 5" key="1">
    <citation type="submission" date="2018-01" db="EMBL/GenBank/DDBJ databases">
        <title>Whole genome analyses suggest that Burkholderia sensu lato contains two further novel genera in the rhizoxinica-symbiotica group Mycetohabitans gen. nov., and Trinickia gen. nov.: implications for the evolution of diazotrophy and nodulation in the Burkholderiaceae.</title>
        <authorList>
            <person name="Estrada-de los Santos P."/>
            <person name="Palmer M."/>
            <person name="Chavez-Ramirez B."/>
            <person name="Beukes C."/>
            <person name="Steenkamp E.T."/>
            <person name="Hirsch A.M."/>
            <person name="Manyaka P."/>
            <person name="Maluk M."/>
            <person name="Lafos M."/>
            <person name="Crook M."/>
            <person name="Gross E."/>
            <person name="Simon M.F."/>
            <person name="Bueno dos Reis Junior F."/>
            <person name="Poole P.S."/>
            <person name="Venter S.N."/>
            <person name="James E.K."/>
        </authorList>
    </citation>
    <scope>NUCLEOTIDE SEQUENCE [LARGE SCALE GENOMIC DNA]</scope>
    <source>
        <strain evidence="4 5">GIMN1.004</strain>
    </source>
</reference>
<dbReference type="Pfam" id="PF03573">
    <property type="entry name" value="OprD"/>
    <property type="match status" value="1"/>
</dbReference>
<dbReference type="AlphaFoldDB" id="A0A2N7VRN7"/>
<dbReference type="GO" id="GO:0016020">
    <property type="term" value="C:membrane"/>
    <property type="evidence" value="ECO:0007669"/>
    <property type="project" value="InterPro"/>
</dbReference>
<gene>
    <name evidence="4" type="ORF">C0Z18_13115</name>
</gene>
<name>A0A2N7VRN7_9BURK</name>
<keyword evidence="5" id="KW-1185">Reference proteome</keyword>
<accession>A0A2N7VRN7</accession>
<dbReference type="PANTHER" id="PTHR34596">
    <property type="entry name" value="CHITOPORIN"/>
    <property type="match status" value="1"/>
</dbReference>
<dbReference type="EMBL" id="PNYA01000010">
    <property type="protein sequence ID" value="PMS19834.1"/>
    <property type="molecule type" value="Genomic_DNA"/>
</dbReference>
<keyword evidence="2" id="KW-0813">Transport</keyword>
<proteinExistence type="inferred from homology"/>